<comment type="caution">
    <text evidence="2">The sequence shown here is derived from an EMBL/GenBank/DDBJ whole genome shotgun (WGS) entry which is preliminary data.</text>
</comment>
<organism evidence="2 3">
    <name type="scientific">Gracilibacillus xinjiangensis</name>
    <dbReference type="NCBI Taxonomy" id="1193282"/>
    <lineage>
        <taxon>Bacteria</taxon>
        <taxon>Bacillati</taxon>
        <taxon>Bacillota</taxon>
        <taxon>Bacilli</taxon>
        <taxon>Bacillales</taxon>
        <taxon>Bacillaceae</taxon>
        <taxon>Gracilibacillus</taxon>
    </lineage>
</organism>
<keyword evidence="1" id="KW-1133">Transmembrane helix</keyword>
<keyword evidence="3" id="KW-1185">Reference proteome</keyword>
<dbReference type="EMBL" id="JBHSDT010000004">
    <property type="protein sequence ID" value="MFC4403000.1"/>
    <property type="molecule type" value="Genomic_DNA"/>
</dbReference>
<evidence type="ECO:0000313" key="2">
    <source>
        <dbReference type="EMBL" id="MFC4403000.1"/>
    </source>
</evidence>
<dbReference type="RefSeq" id="WP_390251124.1">
    <property type="nucleotide sequence ID" value="NZ_JBHSDT010000004.1"/>
</dbReference>
<feature type="transmembrane region" description="Helical" evidence="1">
    <location>
        <begin position="56"/>
        <end position="76"/>
    </location>
</feature>
<keyword evidence="1" id="KW-0472">Membrane</keyword>
<sequence>MFGIPSKYPLDNIACYGCDNPEVIRLIRHRVCFNQFVLMIWLMIPIVYIYTRSNSFAWYLYTSVTLFCILAIIQLYRIITFRSREKEEWYLFCLSCKHMGTAPAKDVMDIYMEDRETGY</sequence>
<accession>A0ABV8WU72</accession>
<gene>
    <name evidence="2" type="ORF">ACFOY7_07925</name>
</gene>
<evidence type="ECO:0000313" key="3">
    <source>
        <dbReference type="Proteomes" id="UP001595882"/>
    </source>
</evidence>
<feature type="transmembrane region" description="Helical" evidence="1">
    <location>
        <begin position="31"/>
        <end position="50"/>
    </location>
</feature>
<name>A0ABV8WU72_9BACI</name>
<evidence type="ECO:0000256" key="1">
    <source>
        <dbReference type="SAM" id="Phobius"/>
    </source>
</evidence>
<dbReference type="Proteomes" id="UP001595882">
    <property type="component" value="Unassembled WGS sequence"/>
</dbReference>
<keyword evidence="1" id="KW-0812">Transmembrane</keyword>
<proteinExistence type="predicted"/>
<protein>
    <submittedName>
        <fullName evidence="2">Uncharacterized protein</fullName>
    </submittedName>
</protein>
<reference evidence="3" key="1">
    <citation type="journal article" date="2019" name="Int. J. Syst. Evol. Microbiol.">
        <title>The Global Catalogue of Microorganisms (GCM) 10K type strain sequencing project: providing services to taxonomists for standard genome sequencing and annotation.</title>
        <authorList>
            <consortium name="The Broad Institute Genomics Platform"/>
            <consortium name="The Broad Institute Genome Sequencing Center for Infectious Disease"/>
            <person name="Wu L."/>
            <person name="Ma J."/>
        </authorList>
    </citation>
    <scope>NUCLEOTIDE SEQUENCE [LARGE SCALE GENOMIC DNA]</scope>
    <source>
        <strain evidence="3">CCUG 37865</strain>
    </source>
</reference>